<accession>A0A0V0J6B9</accession>
<dbReference type="InterPro" id="IPR027408">
    <property type="entry name" value="PNPase/RNase_PH_dom_sf"/>
</dbReference>
<dbReference type="EMBL" id="GEEE01002490">
    <property type="protein sequence ID" value="JAP60735.1"/>
    <property type="molecule type" value="Transcribed_RNA"/>
</dbReference>
<evidence type="ECO:0000256" key="2">
    <source>
        <dbReference type="ARBA" id="ARBA00004604"/>
    </source>
</evidence>
<dbReference type="SUPFAM" id="SSF54211">
    <property type="entry name" value="Ribosomal protein S5 domain 2-like"/>
    <property type="match status" value="1"/>
</dbReference>
<keyword evidence="5" id="KW-0271">Exosome</keyword>
<dbReference type="SUPFAM" id="SSF55666">
    <property type="entry name" value="Ribonuclease PH domain 2-like"/>
    <property type="match status" value="1"/>
</dbReference>
<dbReference type="CDD" id="cd11367">
    <property type="entry name" value="RNase_PH_RRP42"/>
    <property type="match status" value="1"/>
</dbReference>
<dbReference type="InterPro" id="IPR015847">
    <property type="entry name" value="ExoRNase_PH_dom2"/>
</dbReference>
<dbReference type="Pfam" id="PF01138">
    <property type="entry name" value="RNase_PH"/>
    <property type="match status" value="1"/>
</dbReference>
<evidence type="ECO:0000256" key="4">
    <source>
        <dbReference type="ARBA" id="ARBA00022490"/>
    </source>
</evidence>
<dbReference type="Pfam" id="PF03725">
    <property type="entry name" value="RNase_PH_C"/>
    <property type="match status" value="1"/>
</dbReference>
<feature type="domain" description="Exoribonuclease phosphorolytic" evidence="8">
    <location>
        <begin position="182"/>
        <end position="245"/>
    </location>
</feature>
<dbReference type="PANTHER" id="PTHR11097">
    <property type="entry name" value="EXOSOME COMPLEX EXONUCLEASE RIBOSOMAL RNA PROCESSING PROTEIN"/>
    <property type="match status" value="1"/>
</dbReference>
<dbReference type="GO" id="GO:0000467">
    <property type="term" value="P:exonucleolytic trimming to generate mature 3'-end of 5.8S rRNA from tricistronic rRNA transcript (SSU-rRNA, 5.8S rRNA, LSU-rRNA)"/>
    <property type="evidence" value="ECO:0007669"/>
    <property type="project" value="TreeGrafter"/>
</dbReference>
<dbReference type="AlphaFoldDB" id="A0A0V0J6B9"/>
<evidence type="ECO:0000259" key="7">
    <source>
        <dbReference type="Pfam" id="PF01138"/>
    </source>
</evidence>
<feature type="domain" description="Exoribonuclease phosphorolytic" evidence="7">
    <location>
        <begin position="32"/>
        <end position="165"/>
    </location>
</feature>
<dbReference type="GO" id="GO:0034473">
    <property type="term" value="P:U1 snRNA 3'-end processing"/>
    <property type="evidence" value="ECO:0007669"/>
    <property type="project" value="TreeGrafter"/>
</dbReference>
<dbReference type="GO" id="GO:0000176">
    <property type="term" value="C:nuclear exosome (RNase complex)"/>
    <property type="evidence" value="ECO:0007669"/>
    <property type="project" value="TreeGrafter"/>
</dbReference>
<evidence type="ECO:0000256" key="3">
    <source>
        <dbReference type="ARBA" id="ARBA00006678"/>
    </source>
</evidence>
<keyword evidence="4" id="KW-0963">Cytoplasm</keyword>
<name>A0A0V0J6B9_SCHSO</name>
<evidence type="ECO:0000313" key="9">
    <source>
        <dbReference type="EMBL" id="JAP60735.1"/>
    </source>
</evidence>
<dbReference type="InterPro" id="IPR001247">
    <property type="entry name" value="ExoRNase_PH_dom1"/>
</dbReference>
<dbReference type="GO" id="GO:0016075">
    <property type="term" value="P:rRNA catabolic process"/>
    <property type="evidence" value="ECO:0007669"/>
    <property type="project" value="TreeGrafter"/>
</dbReference>
<evidence type="ECO:0000256" key="6">
    <source>
        <dbReference type="ARBA" id="ARBA00042523"/>
    </source>
</evidence>
<dbReference type="GO" id="GO:0035925">
    <property type="term" value="F:mRNA 3'-UTR AU-rich region binding"/>
    <property type="evidence" value="ECO:0007669"/>
    <property type="project" value="TreeGrafter"/>
</dbReference>
<dbReference type="GO" id="GO:0071038">
    <property type="term" value="P:TRAMP-dependent tRNA surveillance pathway"/>
    <property type="evidence" value="ECO:0007669"/>
    <property type="project" value="TreeGrafter"/>
</dbReference>
<dbReference type="PANTHER" id="PTHR11097:SF8">
    <property type="entry name" value="EXOSOME COMPLEX COMPONENT RRP42"/>
    <property type="match status" value="1"/>
</dbReference>
<reference evidence="9" key="1">
    <citation type="submission" date="2016-01" db="EMBL/GenBank/DDBJ databases">
        <title>Reference transcriptome for the parasite Schistocephalus solidus: insights into the molecular evolution of parasitism.</title>
        <authorList>
            <person name="Hebert F.O."/>
            <person name="Grambauer S."/>
            <person name="Barber I."/>
            <person name="Landry C.R."/>
            <person name="Aubin-Horth N."/>
        </authorList>
    </citation>
    <scope>NUCLEOTIDE SEQUENCE</scope>
</reference>
<gene>
    <name evidence="9" type="primary">EXOS7</name>
    <name evidence="9" type="ORF">TR138765</name>
</gene>
<evidence type="ECO:0000259" key="8">
    <source>
        <dbReference type="Pfam" id="PF03725"/>
    </source>
</evidence>
<dbReference type="GO" id="GO:0071035">
    <property type="term" value="P:nuclear polyadenylation-dependent rRNA catabolic process"/>
    <property type="evidence" value="ECO:0007669"/>
    <property type="project" value="TreeGrafter"/>
</dbReference>
<proteinExistence type="inferred from homology"/>
<evidence type="ECO:0000256" key="5">
    <source>
        <dbReference type="ARBA" id="ARBA00022835"/>
    </source>
</evidence>
<dbReference type="GO" id="GO:0034476">
    <property type="term" value="P:U5 snRNA 3'-end processing"/>
    <property type="evidence" value="ECO:0007669"/>
    <property type="project" value="TreeGrafter"/>
</dbReference>
<comment type="subcellular location">
    <subcellularLocation>
        <location evidence="1">Cytoplasm</location>
    </subcellularLocation>
    <subcellularLocation>
        <location evidence="2">Nucleus</location>
        <location evidence="2">Nucleolus</location>
    </subcellularLocation>
</comment>
<organism evidence="9">
    <name type="scientific">Schistocephalus solidus</name>
    <name type="common">Tapeworm</name>
    <dbReference type="NCBI Taxonomy" id="70667"/>
    <lineage>
        <taxon>Eukaryota</taxon>
        <taxon>Metazoa</taxon>
        <taxon>Spiralia</taxon>
        <taxon>Lophotrochozoa</taxon>
        <taxon>Platyhelminthes</taxon>
        <taxon>Cestoda</taxon>
        <taxon>Eucestoda</taxon>
        <taxon>Diphyllobothriidea</taxon>
        <taxon>Diphyllobothriidae</taxon>
        <taxon>Schistocephalus</taxon>
    </lineage>
</organism>
<evidence type="ECO:0000256" key="1">
    <source>
        <dbReference type="ARBA" id="ARBA00004496"/>
    </source>
</evidence>
<sequence length="269" mass="28543">MDSLLISDAERFFIIQGTELGCRLDGRSEKDYRPVEVMTGILNHSAGSARVKLGGTSVVSCVTIEIGSPSFDQPHQGRLIIDVECSPTATPKFSGKSGSEIADSLKATLSSAFTPGCLPLELLCIQPGKQCWVLYVDLLLLESDGNLLDAASLAIVAAVRTLKLPSSLSSKIPDGNLSTKNVPLFVTVHKIGNAFVVDATREEEACSLSRVLVSITADGTLTSLIKEGCGSLQVDTLLDMVEVGLTLGKEMHSALQTAIAHERSLRSQS</sequence>
<dbReference type="GO" id="GO:0034475">
    <property type="term" value="P:U4 snRNA 3'-end processing"/>
    <property type="evidence" value="ECO:0007669"/>
    <property type="project" value="TreeGrafter"/>
</dbReference>
<dbReference type="GO" id="GO:0000177">
    <property type="term" value="C:cytoplasmic exosome (RNase complex)"/>
    <property type="evidence" value="ECO:0007669"/>
    <property type="project" value="TreeGrafter"/>
</dbReference>
<dbReference type="InterPro" id="IPR050590">
    <property type="entry name" value="Exosome_comp_Rrp42_subfam"/>
</dbReference>
<dbReference type="InterPro" id="IPR020568">
    <property type="entry name" value="Ribosomal_Su5_D2-typ_SF"/>
</dbReference>
<comment type="similarity">
    <text evidence="3">Belongs to the RNase PH family.</text>
</comment>
<dbReference type="Gene3D" id="3.30.230.70">
    <property type="entry name" value="GHMP Kinase, N-terminal domain"/>
    <property type="match status" value="1"/>
</dbReference>
<dbReference type="GO" id="GO:0005730">
    <property type="term" value="C:nucleolus"/>
    <property type="evidence" value="ECO:0007669"/>
    <property type="project" value="UniProtKB-SubCell"/>
</dbReference>
<dbReference type="GO" id="GO:0071028">
    <property type="term" value="P:nuclear mRNA surveillance"/>
    <property type="evidence" value="ECO:0007669"/>
    <property type="project" value="TreeGrafter"/>
</dbReference>
<dbReference type="InterPro" id="IPR036345">
    <property type="entry name" value="ExoRNase_PH_dom2_sf"/>
</dbReference>
<protein>
    <recommendedName>
        <fullName evidence="6">Ribosomal RNA-processing protein 42</fullName>
    </recommendedName>
</protein>